<dbReference type="EMBL" id="LGRX02016694">
    <property type="protein sequence ID" value="KAK3261751.1"/>
    <property type="molecule type" value="Genomic_DNA"/>
</dbReference>
<evidence type="ECO:0000256" key="1">
    <source>
        <dbReference type="ARBA" id="ARBA00004141"/>
    </source>
</evidence>
<dbReference type="InterPro" id="IPR005829">
    <property type="entry name" value="Sugar_transporter_CS"/>
</dbReference>
<dbReference type="InterPro" id="IPR050814">
    <property type="entry name" value="Myo-inositol_Transporter"/>
</dbReference>
<evidence type="ECO:0000313" key="11">
    <source>
        <dbReference type="Proteomes" id="UP001190700"/>
    </source>
</evidence>
<proteinExistence type="inferred from homology"/>
<name>A0AAE0KV07_9CHLO</name>
<dbReference type="PANTHER" id="PTHR48020:SF12">
    <property type="entry name" value="PROTON MYO-INOSITOL COTRANSPORTER"/>
    <property type="match status" value="1"/>
</dbReference>
<feature type="transmembrane region" description="Helical" evidence="8">
    <location>
        <begin position="266"/>
        <end position="289"/>
    </location>
</feature>
<dbReference type="AlphaFoldDB" id="A0AAE0KV07"/>
<dbReference type="PROSITE" id="PS00216">
    <property type="entry name" value="SUGAR_TRANSPORT_1"/>
    <property type="match status" value="1"/>
</dbReference>
<dbReference type="PROSITE" id="PS50850">
    <property type="entry name" value="MFS"/>
    <property type="match status" value="1"/>
</dbReference>
<sequence>AGPERQEKERRAPPAESSAGVMAAEGDPASLPSGTNVDDALTEIPLELEVVELQPQESAQAIPADASASQDRLTCRTSNGGAESSSDAEAAIELQEEQHALSPLHAKRRRENEFWPKIYDMVRSIRGLAKSDEGNAFYIALWLAFFDQATASTAIINFAPKVLEETGVEDHSEAIVKSSLIGATKMAGVGVSLFLIDSLGRKPLLIAGGLGCAASMVLLTVAVEIRNADMALAAMCMFLFSFSASWASGFWVLVSEMFSMNYKAAATSAATALLFLTGALTNVVFLSLARALGSGAFLLFGGIALVSAIYVHVVLPETRGRRLADVQALLRDSGTSIPGLGCVYSKVCGKLLGKSSAGKFRAFEDAEDEPNGGVIEMHELNEGTSSVDNMHEQSTCNPPNAH</sequence>
<evidence type="ECO:0000256" key="6">
    <source>
        <dbReference type="ARBA" id="ARBA00023136"/>
    </source>
</evidence>
<feature type="transmembrane region" description="Helical" evidence="8">
    <location>
        <begin position="203"/>
        <end position="225"/>
    </location>
</feature>
<feature type="transmembrane region" description="Helical" evidence="8">
    <location>
        <begin position="295"/>
        <end position="315"/>
    </location>
</feature>
<evidence type="ECO:0000313" key="10">
    <source>
        <dbReference type="EMBL" id="KAK3261751.1"/>
    </source>
</evidence>
<feature type="region of interest" description="Disordered" evidence="7">
    <location>
        <begin position="56"/>
        <end position="88"/>
    </location>
</feature>
<feature type="transmembrane region" description="Helical" evidence="8">
    <location>
        <begin position="231"/>
        <end position="254"/>
    </location>
</feature>
<comment type="subcellular location">
    <subcellularLocation>
        <location evidence="1">Membrane</location>
        <topology evidence="1">Multi-pass membrane protein</topology>
    </subcellularLocation>
</comment>
<gene>
    <name evidence="10" type="ORF">CYMTET_29354</name>
</gene>
<feature type="region of interest" description="Disordered" evidence="7">
    <location>
        <begin position="1"/>
        <end position="37"/>
    </location>
</feature>
<dbReference type="SUPFAM" id="SSF103473">
    <property type="entry name" value="MFS general substrate transporter"/>
    <property type="match status" value="1"/>
</dbReference>
<evidence type="ECO:0000256" key="2">
    <source>
        <dbReference type="ARBA" id="ARBA00010992"/>
    </source>
</evidence>
<organism evidence="10 11">
    <name type="scientific">Cymbomonas tetramitiformis</name>
    <dbReference type="NCBI Taxonomy" id="36881"/>
    <lineage>
        <taxon>Eukaryota</taxon>
        <taxon>Viridiplantae</taxon>
        <taxon>Chlorophyta</taxon>
        <taxon>Pyramimonadophyceae</taxon>
        <taxon>Pyramimonadales</taxon>
        <taxon>Pyramimonadaceae</taxon>
        <taxon>Cymbomonas</taxon>
    </lineage>
</organism>
<dbReference type="Pfam" id="PF00083">
    <property type="entry name" value="Sugar_tr"/>
    <property type="match status" value="1"/>
</dbReference>
<dbReference type="Gene3D" id="1.20.1250.20">
    <property type="entry name" value="MFS general substrate transporter like domains"/>
    <property type="match status" value="1"/>
</dbReference>
<keyword evidence="3" id="KW-0813">Transport</keyword>
<protein>
    <recommendedName>
        <fullName evidence="9">Major facilitator superfamily (MFS) profile domain-containing protein</fullName>
    </recommendedName>
</protein>
<dbReference type="InterPro" id="IPR020846">
    <property type="entry name" value="MFS_dom"/>
</dbReference>
<dbReference type="PANTHER" id="PTHR48020">
    <property type="entry name" value="PROTON MYO-INOSITOL COTRANSPORTER"/>
    <property type="match status" value="1"/>
</dbReference>
<feature type="non-terminal residue" evidence="10">
    <location>
        <position position="1"/>
    </location>
</feature>
<evidence type="ECO:0000256" key="4">
    <source>
        <dbReference type="ARBA" id="ARBA00022692"/>
    </source>
</evidence>
<feature type="region of interest" description="Disordered" evidence="7">
    <location>
        <begin position="383"/>
        <end position="402"/>
    </location>
</feature>
<keyword evidence="4 8" id="KW-0812">Transmembrane</keyword>
<evidence type="ECO:0000256" key="8">
    <source>
        <dbReference type="SAM" id="Phobius"/>
    </source>
</evidence>
<reference evidence="10 11" key="1">
    <citation type="journal article" date="2015" name="Genome Biol. Evol.">
        <title>Comparative Genomics of a Bacterivorous Green Alga Reveals Evolutionary Causalities and Consequences of Phago-Mixotrophic Mode of Nutrition.</title>
        <authorList>
            <person name="Burns J.A."/>
            <person name="Paasch A."/>
            <person name="Narechania A."/>
            <person name="Kim E."/>
        </authorList>
    </citation>
    <scope>NUCLEOTIDE SEQUENCE [LARGE SCALE GENOMIC DNA]</scope>
    <source>
        <strain evidence="10 11">PLY_AMNH</strain>
    </source>
</reference>
<keyword evidence="6 8" id="KW-0472">Membrane</keyword>
<keyword evidence="11" id="KW-1185">Reference proteome</keyword>
<evidence type="ECO:0000256" key="7">
    <source>
        <dbReference type="SAM" id="MobiDB-lite"/>
    </source>
</evidence>
<dbReference type="Proteomes" id="UP001190700">
    <property type="component" value="Unassembled WGS sequence"/>
</dbReference>
<dbReference type="GO" id="GO:0022857">
    <property type="term" value="F:transmembrane transporter activity"/>
    <property type="evidence" value="ECO:0007669"/>
    <property type="project" value="InterPro"/>
</dbReference>
<dbReference type="InterPro" id="IPR036259">
    <property type="entry name" value="MFS_trans_sf"/>
</dbReference>
<dbReference type="GO" id="GO:0016020">
    <property type="term" value="C:membrane"/>
    <property type="evidence" value="ECO:0007669"/>
    <property type="project" value="UniProtKB-SubCell"/>
</dbReference>
<feature type="domain" description="Major facilitator superfamily (MFS) profile" evidence="9">
    <location>
        <begin position="1"/>
        <end position="319"/>
    </location>
</feature>
<feature type="compositionally biased region" description="Basic and acidic residues" evidence="7">
    <location>
        <begin position="1"/>
        <end position="13"/>
    </location>
</feature>
<accession>A0AAE0KV07</accession>
<feature type="compositionally biased region" description="Polar residues" evidence="7">
    <location>
        <begin position="67"/>
        <end position="81"/>
    </location>
</feature>
<evidence type="ECO:0000256" key="3">
    <source>
        <dbReference type="ARBA" id="ARBA00022448"/>
    </source>
</evidence>
<dbReference type="InterPro" id="IPR005828">
    <property type="entry name" value="MFS_sugar_transport-like"/>
</dbReference>
<comment type="caution">
    <text evidence="10">The sequence shown here is derived from an EMBL/GenBank/DDBJ whole genome shotgun (WGS) entry which is preliminary data.</text>
</comment>
<comment type="similarity">
    <text evidence="2">Belongs to the major facilitator superfamily. Sugar transporter (TC 2.A.1.1) family.</text>
</comment>
<keyword evidence="5 8" id="KW-1133">Transmembrane helix</keyword>
<evidence type="ECO:0000256" key="5">
    <source>
        <dbReference type="ARBA" id="ARBA00022989"/>
    </source>
</evidence>
<evidence type="ECO:0000259" key="9">
    <source>
        <dbReference type="PROSITE" id="PS50850"/>
    </source>
</evidence>